<dbReference type="PROSITE" id="PS50222">
    <property type="entry name" value="EF_HAND_2"/>
    <property type="match status" value="1"/>
</dbReference>
<gene>
    <name evidence="2" type="ORF">SAMN05444920_120198</name>
</gene>
<organism evidence="2 3">
    <name type="scientific">Nonomuraea solani</name>
    <dbReference type="NCBI Taxonomy" id="1144553"/>
    <lineage>
        <taxon>Bacteria</taxon>
        <taxon>Bacillati</taxon>
        <taxon>Actinomycetota</taxon>
        <taxon>Actinomycetes</taxon>
        <taxon>Streptosporangiales</taxon>
        <taxon>Streptosporangiaceae</taxon>
        <taxon>Nonomuraea</taxon>
    </lineage>
</organism>
<dbReference type="Pfam" id="PF13202">
    <property type="entry name" value="EF-hand_5"/>
    <property type="match status" value="1"/>
</dbReference>
<dbReference type="Proteomes" id="UP000236732">
    <property type="component" value="Unassembled WGS sequence"/>
</dbReference>
<protein>
    <submittedName>
        <fullName evidence="2">EF hand</fullName>
    </submittedName>
</protein>
<accession>A0A1H6EXW7</accession>
<evidence type="ECO:0000259" key="1">
    <source>
        <dbReference type="PROSITE" id="PS50222"/>
    </source>
</evidence>
<name>A0A1H6EXW7_9ACTN</name>
<dbReference type="SMART" id="SM00054">
    <property type="entry name" value="EFh"/>
    <property type="match status" value="2"/>
</dbReference>
<dbReference type="PROSITE" id="PS00018">
    <property type="entry name" value="EF_HAND_1"/>
    <property type="match status" value="2"/>
</dbReference>
<dbReference type="AlphaFoldDB" id="A0A1H6EXW7"/>
<keyword evidence="3" id="KW-1185">Reference proteome</keyword>
<feature type="domain" description="EF-hand" evidence="1">
    <location>
        <begin position="128"/>
        <end position="163"/>
    </location>
</feature>
<proteinExistence type="predicted"/>
<evidence type="ECO:0000313" key="3">
    <source>
        <dbReference type="Proteomes" id="UP000236732"/>
    </source>
</evidence>
<dbReference type="Gene3D" id="1.10.238.10">
    <property type="entry name" value="EF-hand"/>
    <property type="match status" value="1"/>
</dbReference>
<dbReference type="InterPro" id="IPR002048">
    <property type="entry name" value="EF_hand_dom"/>
</dbReference>
<dbReference type="InterPro" id="IPR018247">
    <property type="entry name" value="EF_Hand_1_Ca_BS"/>
</dbReference>
<dbReference type="GO" id="GO:0005509">
    <property type="term" value="F:calcium ion binding"/>
    <property type="evidence" value="ECO:0007669"/>
    <property type="project" value="InterPro"/>
</dbReference>
<sequence length="178" mass="19703">MSPPSIVDAKLALAFKAIDLSQDDRLSWPDLAGIAEELSSRLHADKERELELTEAFQSWWRQFETKTGDEVTLDRFISVMKTGMAAGPAFYQQGPGRIVDVLIRIADRNGDGIISKEDYLAFYGGSMADESAVLAGYRKFDLNSDGAVTADEFRQAAYEFFTSEDLDATGSFLLGRPE</sequence>
<dbReference type="SUPFAM" id="SSF47473">
    <property type="entry name" value="EF-hand"/>
    <property type="match status" value="1"/>
</dbReference>
<reference evidence="2 3" key="1">
    <citation type="submission" date="2016-10" db="EMBL/GenBank/DDBJ databases">
        <authorList>
            <person name="de Groot N.N."/>
        </authorList>
    </citation>
    <scope>NUCLEOTIDE SEQUENCE [LARGE SCALE GENOMIC DNA]</scope>
    <source>
        <strain evidence="2 3">CGMCC 4.7037</strain>
    </source>
</reference>
<dbReference type="Pfam" id="PF13833">
    <property type="entry name" value="EF-hand_8"/>
    <property type="match status" value="1"/>
</dbReference>
<dbReference type="EMBL" id="FNVT01000020">
    <property type="protein sequence ID" value="SEH01494.1"/>
    <property type="molecule type" value="Genomic_DNA"/>
</dbReference>
<evidence type="ECO:0000313" key="2">
    <source>
        <dbReference type="EMBL" id="SEH01494.1"/>
    </source>
</evidence>
<dbReference type="InterPro" id="IPR011992">
    <property type="entry name" value="EF-hand-dom_pair"/>
</dbReference>